<keyword evidence="2" id="KW-0789">Thiol protease inhibitor</keyword>
<dbReference type="SMART" id="SM00043">
    <property type="entry name" value="CY"/>
    <property type="match status" value="1"/>
</dbReference>
<dbReference type="InterPro" id="IPR046350">
    <property type="entry name" value="Cystatin_sf"/>
</dbReference>
<feature type="chain" id="PRO_5045271080" evidence="3">
    <location>
        <begin position="26"/>
        <end position="121"/>
    </location>
</feature>
<evidence type="ECO:0000256" key="2">
    <source>
        <dbReference type="ARBA" id="ARBA00022704"/>
    </source>
</evidence>
<dbReference type="CDD" id="cd00042">
    <property type="entry name" value="CY"/>
    <property type="match status" value="1"/>
</dbReference>
<dbReference type="SUPFAM" id="SSF54403">
    <property type="entry name" value="Cystatin/monellin"/>
    <property type="match status" value="1"/>
</dbReference>
<evidence type="ECO:0000313" key="5">
    <source>
        <dbReference type="Proteomes" id="UP000694864"/>
    </source>
</evidence>
<keyword evidence="5" id="KW-1185">Reference proteome</keyword>
<dbReference type="Gene3D" id="3.10.450.10">
    <property type="match status" value="1"/>
</dbReference>
<evidence type="ECO:0000256" key="1">
    <source>
        <dbReference type="ARBA" id="ARBA00022690"/>
    </source>
</evidence>
<protein>
    <submittedName>
        <fullName evidence="6">Cysteine proteinase inhibitor 4-like</fullName>
    </submittedName>
</protein>
<dbReference type="InterPro" id="IPR000010">
    <property type="entry name" value="Cystatin_dom"/>
</dbReference>
<reference evidence="6" key="2">
    <citation type="submission" date="2025-08" db="UniProtKB">
        <authorList>
            <consortium name="RefSeq"/>
        </authorList>
    </citation>
    <scope>IDENTIFICATION</scope>
    <source>
        <tissue evidence="6">Leaf</tissue>
    </source>
</reference>
<keyword evidence="1" id="KW-0646">Protease inhibitor</keyword>
<gene>
    <name evidence="6" type="primary">LOC104718717</name>
</gene>
<name>A0ABM0U2C7_CAMSA</name>
<dbReference type="Proteomes" id="UP000694864">
    <property type="component" value="Chromosome 10"/>
</dbReference>
<dbReference type="PANTHER" id="PTHR47364:SF5">
    <property type="entry name" value="CYSTEINE PROTEINASE INHIBITOR 4"/>
    <property type="match status" value="1"/>
</dbReference>
<dbReference type="Pfam" id="PF16845">
    <property type="entry name" value="SQAPI"/>
    <property type="match status" value="1"/>
</dbReference>
<reference evidence="5" key="1">
    <citation type="journal article" date="2014" name="Nat. Commun.">
        <title>The emerging biofuel crop Camelina sativa retains a highly undifferentiated hexaploid genome structure.</title>
        <authorList>
            <person name="Kagale S."/>
            <person name="Koh C."/>
            <person name="Nixon J."/>
            <person name="Bollina V."/>
            <person name="Clarke W.E."/>
            <person name="Tuteja R."/>
            <person name="Spillane C."/>
            <person name="Robinson S.J."/>
            <person name="Links M.G."/>
            <person name="Clarke C."/>
            <person name="Higgins E.E."/>
            <person name="Huebert T."/>
            <person name="Sharpe A.G."/>
            <person name="Parkin I.A."/>
        </authorList>
    </citation>
    <scope>NUCLEOTIDE SEQUENCE [LARGE SCALE GENOMIC DNA]</scope>
    <source>
        <strain evidence="5">cv. DH55</strain>
    </source>
</reference>
<organism evidence="5 6">
    <name type="scientific">Camelina sativa</name>
    <name type="common">False flax</name>
    <name type="synonym">Myagrum sativum</name>
    <dbReference type="NCBI Taxonomy" id="90675"/>
    <lineage>
        <taxon>Eukaryota</taxon>
        <taxon>Viridiplantae</taxon>
        <taxon>Streptophyta</taxon>
        <taxon>Embryophyta</taxon>
        <taxon>Tracheophyta</taxon>
        <taxon>Spermatophyta</taxon>
        <taxon>Magnoliopsida</taxon>
        <taxon>eudicotyledons</taxon>
        <taxon>Gunneridae</taxon>
        <taxon>Pentapetalae</taxon>
        <taxon>rosids</taxon>
        <taxon>malvids</taxon>
        <taxon>Brassicales</taxon>
        <taxon>Brassicaceae</taxon>
        <taxon>Camelineae</taxon>
        <taxon>Camelina</taxon>
    </lineage>
</organism>
<feature type="signal peptide" evidence="3">
    <location>
        <begin position="1"/>
        <end position="25"/>
    </location>
</feature>
<dbReference type="PANTHER" id="PTHR47364">
    <property type="entry name" value="CYSTEINE PROTEINASE INHIBITOR 5"/>
    <property type="match status" value="1"/>
</dbReference>
<proteinExistence type="predicted"/>
<sequence>MMMMMMKSLICISLILLPLVSVVEGGRLGGGYGSQKPIKNLSDPNVVAIAKYAIGEHNKQSKENLVFVKVVEGTTQVVSGTKYNLKIAGKSGGGGKIQNYEAVVVEKLWLHSKSLESFKAV</sequence>
<dbReference type="GeneID" id="104718717"/>
<dbReference type="RefSeq" id="XP_010434811.1">
    <property type="nucleotide sequence ID" value="XM_010436509.2"/>
</dbReference>
<feature type="domain" description="Cystatin" evidence="4">
    <location>
        <begin position="30"/>
        <end position="121"/>
    </location>
</feature>
<evidence type="ECO:0000256" key="3">
    <source>
        <dbReference type="SAM" id="SignalP"/>
    </source>
</evidence>
<evidence type="ECO:0000313" key="6">
    <source>
        <dbReference type="RefSeq" id="XP_010434811.1"/>
    </source>
</evidence>
<evidence type="ECO:0000259" key="4">
    <source>
        <dbReference type="SMART" id="SM00043"/>
    </source>
</evidence>
<accession>A0ABM0U2C7</accession>
<keyword evidence="3" id="KW-0732">Signal</keyword>